<gene>
    <name evidence="2" type="primary">LOC115868264</name>
</gene>
<accession>A0AC55CSQ8</accession>
<name>A0AC55CSQ8_ECHTE</name>
<dbReference type="Proteomes" id="UP000694863">
    <property type="component" value="Unplaced"/>
</dbReference>
<proteinExistence type="predicted"/>
<evidence type="ECO:0000313" key="2">
    <source>
        <dbReference type="RefSeq" id="XP_045142532.1"/>
    </source>
</evidence>
<keyword evidence="1" id="KW-1185">Reference proteome</keyword>
<organism evidence="1 2">
    <name type="scientific">Echinops telfairi</name>
    <name type="common">Lesser hedgehog tenrec</name>
    <dbReference type="NCBI Taxonomy" id="9371"/>
    <lineage>
        <taxon>Eukaryota</taxon>
        <taxon>Metazoa</taxon>
        <taxon>Chordata</taxon>
        <taxon>Craniata</taxon>
        <taxon>Vertebrata</taxon>
        <taxon>Euteleostomi</taxon>
        <taxon>Mammalia</taxon>
        <taxon>Eutheria</taxon>
        <taxon>Afrotheria</taxon>
        <taxon>Tenrecidae</taxon>
        <taxon>Tenrecinae</taxon>
        <taxon>Echinops</taxon>
    </lineage>
</organism>
<reference evidence="2" key="1">
    <citation type="submission" date="2025-08" db="UniProtKB">
        <authorList>
            <consortium name="RefSeq"/>
        </authorList>
    </citation>
    <scope>IDENTIFICATION</scope>
</reference>
<sequence>MYKELALIKAVHFRGRSMRQFPTSMVSRSPYEEGPGKNLLYSMENKSWLLIMMARFFGSGLASPFFIVRRQLLKI</sequence>
<dbReference type="RefSeq" id="XP_045142532.1">
    <property type="nucleotide sequence ID" value="XM_045286597.1"/>
</dbReference>
<protein>
    <submittedName>
        <fullName evidence="2">Cytochrome c oxidase subunit 7C, mitochondrial-like</fullName>
    </submittedName>
</protein>
<evidence type="ECO:0000313" key="1">
    <source>
        <dbReference type="Proteomes" id="UP000694863"/>
    </source>
</evidence>